<feature type="chain" id="PRO_5045311967" evidence="2">
    <location>
        <begin position="24"/>
        <end position="471"/>
    </location>
</feature>
<dbReference type="EMBL" id="BAAAFA010000013">
    <property type="protein sequence ID" value="GAA0823053.1"/>
    <property type="molecule type" value="Genomic_DNA"/>
</dbReference>
<feature type="signal peptide" evidence="2">
    <location>
        <begin position="1"/>
        <end position="23"/>
    </location>
</feature>
<comment type="caution">
    <text evidence="3">The sequence shown here is derived from an EMBL/GenBank/DDBJ whole genome shotgun (WGS) entry which is preliminary data.</text>
</comment>
<evidence type="ECO:0000256" key="1">
    <source>
        <dbReference type="PROSITE-ProRule" id="PRU00339"/>
    </source>
</evidence>
<accession>A0ABN1LB90</accession>
<keyword evidence="4" id="KW-1185">Reference proteome</keyword>
<protein>
    <submittedName>
        <fullName evidence="3">Uncharacterized protein</fullName>
    </submittedName>
</protein>
<sequence>MLMNTFKIPIALLLITVLNGCSATSFNDLFSSYAQQMQQVNIAQRQGNFKYAINVIPPRSESDGTFNLRLLEQARLNFLDRDYAQSQVTFNDAYNLIQQQQQAAKIELSRGVENVGAILSNDNATRYDIPYYEQSMLHSYQALNYLYQQDLSGALVEIRRANLVQQSALHANQDSLQSSRQSMVRQSNMSKQYPTMETTIGQVKNGFQNAFTFYLSALLYQSAGELNDAYIDYKKALEIYPNNIYLQRDVWRLANKLFMIDDVKQFKKRFSATVTQESIPKNSGEVVVIVEQGIISPKQESSIHLPIFTRHNDMRFYSVALPTYQNNLTTYQPVQVRVQDEIFLSQEIVRLQSLAAKQLKDQYPLMVTRQIARVVAKEELRQQMSKQGGDIGNILASLYNISSEKADTRSWSTLPNSIHILRIPITAGEHTLSFNINGTTQNINVAITKEKQTLIKISAIGSYTDHQIHHF</sequence>
<evidence type="ECO:0000313" key="4">
    <source>
        <dbReference type="Proteomes" id="UP001500021"/>
    </source>
</evidence>
<reference evidence="3 4" key="1">
    <citation type="journal article" date="2019" name="Int. J. Syst. Evol. Microbiol.">
        <title>The Global Catalogue of Microorganisms (GCM) 10K type strain sequencing project: providing services to taxonomists for standard genome sequencing and annotation.</title>
        <authorList>
            <consortium name="The Broad Institute Genomics Platform"/>
            <consortium name="The Broad Institute Genome Sequencing Center for Infectious Disease"/>
            <person name="Wu L."/>
            <person name="Ma J."/>
        </authorList>
    </citation>
    <scope>NUCLEOTIDE SEQUENCE [LARGE SCALE GENOMIC DNA]</scope>
    <source>
        <strain evidence="3 4">JCM 15608</strain>
    </source>
</reference>
<dbReference type="InterPro" id="IPR011990">
    <property type="entry name" value="TPR-like_helical_dom_sf"/>
</dbReference>
<feature type="repeat" description="TPR" evidence="1">
    <location>
        <begin position="210"/>
        <end position="243"/>
    </location>
</feature>
<keyword evidence="1" id="KW-0802">TPR repeat</keyword>
<dbReference type="SUPFAM" id="SSF48452">
    <property type="entry name" value="TPR-like"/>
    <property type="match status" value="1"/>
</dbReference>
<dbReference type="SMART" id="SM00028">
    <property type="entry name" value="TPR"/>
    <property type="match status" value="1"/>
</dbReference>
<name>A0ABN1LB90_9GAMM</name>
<dbReference type="PROSITE" id="PS50005">
    <property type="entry name" value="TPR"/>
    <property type="match status" value="1"/>
</dbReference>
<evidence type="ECO:0000256" key="2">
    <source>
        <dbReference type="SAM" id="SignalP"/>
    </source>
</evidence>
<keyword evidence="2" id="KW-0732">Signal</keyword>
<dbReference type="InterPro" id="IPR019734">
    <property type="entry name" value="TPR_rpt"/>
</dbReference>
<dbReference type="Gene3D" id="1.25.40.10">
    <property type="entry name" value="Tetratricopeptide repeat domain"/>
    <property type="match status" value="1"/>
</dbReference>
<evidence type="ECO:0000313" key="3">
    <source>
        <dbReference type="EMBL" id="GAA0823053.1"/>
    </source>
</evidence>
<dbReference type="Proteomes" id="UP001500021">
    <property type="component" value="Unassembled WGS sequence"/>
</dbReference>
<gene>
    <name evidence="3" type="ORF">GCM10009111_32150</name>
</gene>
<organism evidence="3 4">
    <name type="scientific">Colwellia asteriadis</name>
    <dbReference type="NCBI Taxonomy" id="517723"/>
    <lineage>
        <taxon>Bacteria</taxon>
        <taxon>Pseudomonadati</taxon>
        <taxon>Pseudomonadota</taxon>
        <taxon>Gammaproteobacteria</taxon>
        <taxon>Alteromonadales</taxon>
        <taxon>Colwelliaceae</taxon>
        <taxon>Colwellia</taxon>
    </lineage>
</organism>
<proteinExistence type="predicted"/>